<name>A0AA41YS95_9PROT</name>
<dbReference type="InterPro" id="IPR050261">
    <property type="entry name" value="FrsA_esterase"/>
</dbReference>
<evidence type="ECO:0000313" key="4">
    <source>
        <dbReference type="EMBL" id="MCW3475658.1"/>
    </source>
</evidence>
<evidence type="ECO:0000256" key="1">
    <source>
        <dbReference type="ARBA" id="ARBA00022801"/>
    </source>
</evidence>
<protein>
    <submittedName>
        <fullName evidence="4">Alpha/beta fold hydrolase</fullName>
    </submittedName>
</protein>
<dbReference type="GO" id="GO:0052689">
    <property type="term" value="F:carboxylic ester hydrolase activity"/>
    <property type="evidence" value="ECO:0007669"/>
    <property type="project" value="UniProtKB-ARBA"/>
</dbReference>
<keyword evidence="2" id="KW-0732">Signal</keyword>
<dbReference type="InterPro" id="IPR022742">
    <property type="entry name" value="Hydrolase_4"/>
</dbReference>
<comment type="caution">
    <text evidence="4">The sequence shown here is derived from an EMBL/GenBank/DDBJ whole genome shotgun (WGS) entry which is preliminary data.</text>
</comment>
<reference evidence="4" key="1">
    <citation type="submission" date="2022-09" db="EMBL/GenBank/DDBJ databases">
        <title>Rhodovastum sp. nov. RN2-1 isolated from soil in Seongnam, South Korea.</title>
        <authorList>
            <person name="Le N.T."/>
        </authorList>
    </citation>
    <scope>NUCLEOTIDE SEQUENCE</scope>
    <source>
        <strain evidence="4">RN2-1</strain>
    </source>
</reference>
<dbReference type="AlphaFoldDB" id="A0AA41YS95"/>
<dbReference type="PANTHER" id="PTHR22946:SF9">
    <property type="entry name" value="POLYKETIDE TRANSFERASE AF380"/>
    <property type="match status" value="1"/>
</dbReference>
<proteinExistence type="predicted"/>
<keyword evidence="5" id="KW-1185">Reference proteome</keyword>
<feature type="chain" id="PRO_5041237487" evidence="2">
    <location>
        <begin position="21"/>
        <end position="378"/>
    </location>
</feature>
<feature type="domain" description="Serine aminopeptidase S33" evidence="3">
    <location>
        <begin position="90"/>
        <end position="192"/>
    </location>
</feature>
<accession>A0AA41YS95</accession>
<dbReference type="PANTHER" id="PTHR22946">
    <property type="entry name" value="DIENELACTONE HYDROLASE DOMAIN-CONTAINING PROTEIN-RELATED"/>
    <property type="match status" value="1"/>
</dbReference>
<dbReference type="EMBL" id="JAPDNT010000010">
    <property type="protein sequence ID" value="MCW3475658.1"/>
    <property type="molecule type" value="Genomic_DNA"/>
</dbReference>
<dbReference type="Proteomes" id="UP001165679">
    <property type="component" value="Unassembled WGS sequence"/>
</dbReference>
<dbReference type="Pfam" id="PF12146">
    <property type="entry name" value="Hydrolase_4"/>
    <property type="match status" value="1"/>
</dbReference>
<dbReference type="SUPFAM" id="SSF53474">
    <property type="entry name" value="alpha/beta-Hydrolases"/>
    <property type="match status" value="1"/>
</dbReference>
<evidence type="ECO:0000256" key="2">
    <source>
        <dbReference type="SAM" id="SignalP"/>
    </source>
</evidence>
<sequence>MRLILCFLSLFVVLAADAGAAEPTMLPGLVRAPLAVHVALPGGGKAALEGLVIRPDRPGRFPVVVMVHGTPRGTGAEFAAAIARTSPASFNTAAVAFAQRGYAAVAILRRGFGKSDGPYAEGGAGPCNNRDYLRVARISAEDVTGAAAALRQEPWADPDRVVLLGLSTGGFAVTAAGAANPPGVLGVIAFAGGRGSAAPDQVCDAERLVQAAGAFGRSARAPALWIYAENDHFFGPALARRMFDAYVAGGAPARLEMLPPFRADGHTLLAAGHATLWWPAVEPFLASLLLPTKVVVDLPPLPDLPAPPFVRGATCRAGFADYVTARTEAKAFAVNPDGACGWAYTARTADEAKQTALRNCNRNGAGCALYAVGHALDH</sequence>
<keyword evidence="1 4" id="KW-0378">Hydrolase</keyword>
<gene>
    <name evidence="4" type="ORF">OL599_13820</name>
</gene>
<evidence type="ECO:0000259" key="3">
    <source>
        <dbReference type="Pfam" id="PF12146"/>
    </source>
</evidence>
<dbReference type="Gene3D" id="3.40.50.1820">
    <property type="entry name" value="alpha/beta hydrolase"/>
    <property type="match status" value="1"/>
</dbReference>
<evidence type="ECO:0000313" key="5">
    <source>
        <dbReference type="Proteomes" id="UP001165679"/>
    </source>
</evidence>
<dbReference type="InterPro" id="IPR029058">
    <property type="entry name" value="AB_hydrolase_fold"/>
</dbReference>
<feature type="signal peptide" evidence="2">
    <location>
        <begin position="1"/>
        <end position="20"/>
    </location>
</feature>
<reference evidence="4" key="2">
    <citation type="submission" date="2022-10" db="EMBL/GenBank/DDBJ databases">
        <authorList>
            <person name="Trinh H.N."/>
        </authorList>
    </citation>
    <scope>NUCLEOTIDE SEQUENCE</scope>
    <source>
        <strain evidence="4">RN2-1</strain>
    </source>
</reference>
<dbReference type="RefSeq" id="WP_264714380.1">
    <property type="nucleotide sequence ID" value="NZ_JAPDNT010000010.1"/>
</dbReference>
<organism evidence="4 5">
    <name type="scientific">Limobrevibacterium gyesilva</name>
    <dbReference type="NCBI Taxonomy" id="2991712"/>
    <lineage>
        <taxon>Bacteria</taxon>
        <taxon>Pseudomonadati</taxon>
        <taxon>Pseudomonadota</taxon>
        <taxon>Alphaproteobacteria</taxon>
        <taxon>Acetobacterales</taxon>
        <taxon>Acetobacteraceae</taxon>
        <taxon>Limobrevibacterium</taxon>
    </lineage>
</organism>